<dbReference type="PRINTS" id="PR00413">
    <property type="entry name" value="HADHALOGNASE"/>
</dbReference>
<dbReference type="Gene3D" id="3.40.50.1000">
    <property type="entry name" value="HAD superfamily/HAD-like"/>
    <property type="match status" value="1"/>
</dbReference>
<dbReference type="PANTHER" id="PTHR46193">
    <property type="entry name" value="6-PHOSPHOGLUCONATE PHOSPHATASE"/>
    <property type="match status" value="1"/>
</dbReference>
<evidence type="ECO:0000256" key="4">
    <source>
        <dbReference type="ARBA" id="ARBA00022842"/>
    </source>
</evidence>
<comment type="cofactor">
    <cofactor evidence="1">
        <name>Mg(2+)</name>
        <dbReference type="ChEBI" id="CHEBI:18420"/>
    </cofactor>
</comment>
<evidence type="ECO:0000313" key="5">
    <source>
        <dbReference type="EMBL" id="QSV44871.1"/>
    </source>
</evidence>
<gene>
    <name evidence="5" type="ORF">JZM60_11995</name>
</gene>
<keyword evidence="4" id="KW-0460">Magnesium</keyword>
<dbReference type="SUPFAM" id="SSF56784">
    <property type="entry name" value="HAD-like"/>
    <property type="match status" value="1"/>
</dbReference>
<dbReference type="RefSeq" id="WP_207162685.1">
    <property type="nucleotide sequence ID" value="NZ_CP071382.1"/>
</dbReference>
<dbReference type="SFLD" id="SFLDS00003">
    <property type="entry name" value="Haloacid_Dehalogenase"/>
    <property type="match status" value="1"/>
</dbReference>
<dbReference type="InterPro" id="IPR023214">
    <property type="entry name" value="HAD_sf"/>
</dbReference>
<dbReference type="InterPro" id="IPR036412">
    <property type="entry name" value="HAD-like_sf"/>
</dbReference>
<dbReference type="PANTHER" id="PTHR46193:SF21">
    <property type="entry name" value="SLL1138 PROTEIN"/>
    <property type="match status" value="1"/>
</dbReference>
<dbReference type="Gene3D" id="1.10.150.240">
    <property type="entry name" value="Putative phosphatase, domain 2"/>
    <property type="match status" value="1"/>
</dbReference>
<keyword evidence="3" id="KW-0479">Metal-binding</keyword>
<reference evidence="5 6" key="1">
    <citation type="submission" date="2021-03" db="EMBL/GenBank/DDBJ databases">
        <title>Geobacter metallireducens gen. nov. sp. nov., a microorganism capable of coupling the complete oxidation of organic compounds to the reduction of iron and other metals.</title>
        <authorList>
            <person name="Li Y."/>
        </authorList>
    </citation>
    <scope>NUCLEOTIDE SEQUENCE [LARGE SCALE GENOMIC DNA]</scope>
    <source>
        <strain evidence="5 6">Jerry-YX</strain>
    </source>
</reference>
<dbReference type="SFLD" id="SFLDG01129">
    <property type="entry name" value="C1.5:_HAD__Beta-PGM__Phosphata"/>
    <property type="match status" value="1"/>
</dbReference>
<dbReference type="InterPro" id="IPR006439">
    <property type="entry name" value="HAD-SF_hydro_IA"/>
</dbReference>
<dbReference type="CDD" id="cd07505">
    <property type="entry name" value="HAD_BPGM-like"/>
    <property type="match status" value="1"/>
</dbReference>
<evidence type="ECO:0000313" key="6">
    <source>
        <dbReference type="Proteomes" id="UP000663651"/>
    </source>
</evidence>
<evidence type="ECO:0000256" key="1">
    <source>
        <dbReference type="ARBA" id="ARBA00001946"/>
    </source>
</evidence>
<evidence type="ECO:0000256" key="3">
    <source>
        <dbReference type="ARBA" id="ARBA00022723"/>
    </source>
</evidence>
<name>A0ABX7Q186_9BACT</name>
<dbReference type="Pfam" id="PF13419">
    <property type="entry name" value="HAD_2"/>
    <property type="match status" value="1"/>
</dbReference>
<keyword evidence="6" id="KW-1185">Reference proteome</keyword>
<dbReference type="NCBIfam" id="TIGR01509">
    <property type="entry name" value="HAD-SF-IA-v3"/>
    <property type="match status" value="1"/>
</dbReference>
<comment type="similarity">
    <text evidence="2">Belongs to the HAD-like hydrolase superfamily. CbbY/CbbZ/Gph/YieH family.</text>
</comment>
<dbReference type="InterPro" id="IPR051600">
    <property type="entry name" value="Beta-PGM-like"/>
</dbReference>
<accession>A0ABX7Q186</accession>
<dbReference type="InterPro" id="IPR023198">
    <property type="entry name" value="PGP-like_dom2"/>
</dbReference>
<dbReference type="Proteomes" id="UP000663651">
    <property type="component" value="Chromosome"/>
</dbReference>
<evidence type="ECO:0000256" key="2">
    <source>
        <dbReference type="ARBA" id="ARBA00006171"/>
    </source>
</evidence>
<dbReference type="EMBL" id="CP071382">
    <property type="protein sequence ID" value="QSV44871.1"/>
    <property type="molecule type" value="Genomic_DNA"/>
</dbReference>
<protein>
    <submittedName>
        <fullName evidence="5">HAD family phosphatase</fullName>
    </submittedName>
</protein>
<organism evidence="5 6">
    <name type="scientific">Geobacter benzoatilyticus</name>
    <dbReference type="NCBI Taxonomy" id="2815309"/>
    <lineage>
        <taxon>Bacteria</taxon>
        <taxon>Pseudomonadati</taxon>
        <taxon>Thermodesulfobacteriota</taxon>
        <taxon>Desulfuromonadia</taxon>
        <taxon>Geobacterales</taxon>
        <taxon>Geobacteraceae</taxon>
        <taxon>Geobacter</taxon>
    </lineage>
</organism>
<dbReference type="InterPro" id="IPR041492">
    <property type="entry name" value="HAD_2"/>
</dbReference>
<proteinExistence type="inferred from homology"/>
<sequence>MLSAVIFDFDGIIVDTEPLHHRAFQEILEPLGLGYSWEEYVNLYMGFDDRDAFREAFRVHGRTLNDHDLELLIERKAAAFQEIISRGVVPYPGVAELIEAITGSLPLALCSGALRSDILPILSGLGLSNAFDVMVTAEEVSASKPDPASYALAVERLAAAFPERRIAPGFCIAIEDTPAGIASATGAGIPVIAVTNSYPAGKLSGAVKIVDSLAGLTLTDFENMAR</sequence>